<dbReference type="AlphaFoldDB" id="G2XT39"/>
<evidence type="ECO:0000313" key="1">
    <source>
        <dbReference type="EMBL" id="CCD43753.1"/>
    </source>
</evidence>
<sequence>MCSASILRRAEMRMVQITWSHLNKMMEVRIMFVRFIKSRAEGRGEMEMEMERRKISVSIPSLHRTINTPTHSKCWSAHLHRIENSCTTQKFPASKFICHLIPVIVRNGNDDQGGGTGAFELDEQSTRTQ</sequence>
<proteinExistence type="predicted"/>
<organism evidence="1 2">
    <name type="scientific">Botryotinia fuckeliana (strain T4)</name>
    <name type="common">Noble rot fungus</name>
    <name type="synonym">Botrytis cinerea</name>
    <dbReference type="NCBI Taxonomy" id="999810"/>
    <lineage>
        <taxon>Eukaryota</taxon>
        <taxon>Fungi</taxon>
        <taxon>Dikarya</taxon>
        <taxon>Ascomycota</taxon>
        <taxon>Pezizomycotina</taxon>
        <taxon>Leotiomycetes</taxon>
        <taxon>Helotiales</taxon>
        <taxon>Sclerotiniaceae</taxon>
        <taxon>Botrytis</taxon>
    </lineage>
</organism>
<gene>
    <name evidence="1" type="ORF">BofuT4_P010010.1</name>
</gene>
<reference evidence="2" key="1">
    <citation type="journal article" date="2011" name="PLoS Genet.">
        <title>Genomic analysis of the necrotrophic fungal pathogens Sclerotinia sclerotiorum and Botrytis cinerea.</title>
        <authorList>
            <person name="Amselem J."/>
            <person name="Cuomo C.A."/>
            <person name="van Kan J.A."/>
            <person name="Viaud M."/>
            <person name="Benito E.P."/>
            <person name="Couloux A."/>
            <person name="Coutinho P.M."/>
            <person name="de Vries R.P."/>
            <person name="Dyer P.S."/>
            <person name="Fillinger S."/>
            <person name="Fournier E."/>
            <person name="Gout L."/>
            <person name="Hahn M."/>
            <person name="Kohn L."/>
            <person name="Lapalu N."/>
            <person name="Plummer K.M."/>
            <person name="Pradier J.M."/>
            <person name="Quevillon E."/>
            <person name="Sharon A."/>
            <person name="Simon A."/>
            <person name="ten Have A."/>
            <person name="Tudzynski B."/>
            <person name="Tudzynski P."/>
            <person name="Wincker P."/>
            <person name="Andrew M."/>
            <person name="Anthouard V."/>
            <person name="Beever R.E."/>
            <person name="Beffa R."/>
            <person name="Benoit I."/>
            <person name="Bouzid O."/>
            <person name="Brault B."/>
            <person name="Chen Z."/>
            <person name="Choquer M."/>
            <person name="Collemare J."/>
            <person name="Cotton P."/>
            <person name="Danchin E.G."/>
            <person name="Da Silva C."/>
            <person name="Gautier A."/>
            <person name="Giraud C."/>
            <person name="Giraud T."/>
            <person name="Gonzalez C."/>
            <person name="Grossetete S."/>
            <person name="Guldener U."/>
            <person name="Henrissat B."/>
            <person name="Howlett B.J."/>
            <person name="Kodira C."/>
            <person name="Kretschmer M."/>
            <person name="Lappartient A."/>
            <person name="Leroch M."/>
            <person name="Levis C."/>
            <person name="Mauceli E."/>
            <person name="Neuveglise C."/>
            <person name="Oeser B."/>
            <person name="Pearson M."/>
            <person name="Poulain J."/>
            <person name="Poussereau N."/>
            <person name="Quesneville H."/>
            <person name="Rascle C."/>
            <person name="Schumacher J."/>
            <person name="Segurens B."/>
            <person name="Sexton A."/>
            <person name="Silva E."/>
            <person name="Sirven C."/>
            <person name="Soanes D.M."/>
            <person name="Talbot N.J."/>
            <person name="Templeton M."/>
            <person name="Yandava C."/>
            <person name="Yarden O."/>
            <person name="Zeng Q."/>
            <person name="Rollins J.A."/>
            <person name="Lebrun M.H."/>
            <person name="Dickman M."/>
        </authorList>
    </citation>
    <scope>NUCLEOTIDE SEQUENCE [LARGE SCALE GENOMIC DNA]</scope>
    <source>
        <strain evidence="2">T4</strain>
    </source>
</reference>
<dbReference type="InParanoid" id="G2XT39"/>
<name>G2XT39_BOTF4</name>
<protein>
    <submittedName>
        <fullName evidence="1">Uncharacterized protein</fullName>
    </submittedName>
</protein>
<dbReference type="Proteomes" id="UP000008177">
    <property type="component" value="Unplaced contigs"/>
</dbReference>
<dbReference type="EMBL" id="FQ790265">
    <property type="protein sequence ID" value="CCD43753.1"/>
    <property type="molecule type" value="Genomic_DNA"/>
</dbReference>
<dbReference type="HOGENOM" id="CLU_1948505_0_0_1"/>
<evidence type="ECO:0000313" key="2">
    <source>
        <dbReference type="Proteomes" id="UP000008177"/>
    </source>
</evidence>
<accession>G2XT39</accession>